<name>A0A2H0Y1N8_UNCSA</name>
<keyword evidence="1" id="KW-0732">Signal</keyword>
<dbReference type="AlphaFoldDB" id="A0A2H0Y1N8"/>
<evidence type="ECO:0000313" key="3">
    <source>
        <dbReference type="Proteomes" id="UP000231343"/>
    </source>
</evidence>
<evidence type="ECO:0000256" key="1">
    <source>
        <dbReference type="SAM" id="SignalP"/>
    </source>
</evidence>
<reference evidence="2 3" key="1">
    <citation type="submission" date="2017-09" db="EMBL/GenBank/DDBJ databases">
        <title>Depth-based differentiation of microbial function through sediment-hosted aquifers and enrichment of novel symbionts in the deep terrestrial subsurface.</title>
        <authorList>
            <person name="Probst A.J."/>
            <person name="Ladd B."/>
            <person name="Jarett J.K."/>
            <person name="Geller-Mcgrath D.E."/>
            <person name="Sieber C.M."/>
            <person name="Emerson J.B."/>
            <person name="Anantharaman K."/>
            <person name="Thomas B.C."/>
            <person name="Malmstrom R."/>
            <person name="Stieglmeier M."/>
            <person name="Klingl A."/>
            <person name="Woyke T."/>
            <person name="Ryan C.M."/>
            <person name="Banfield J.F."/>
        </authorList>
    </citation>
    <scope>NUCLEOTIDE SEQUENCE [LARGE SCALE GENOMIC DNA]</scope>
    <source>
        <strain evidence="2">CG08_land_8_20_14_0_20_45_16</strain>
    </source>
</reference>
<evidence type="ECO:0000313" key="2">
    <source>
        <dbReference type="EMBL" id="PIS31609.1"/>
    </source>
</evidence>
<organism evidence="2 3">
    <name type="scientific">Candidatus Saganbacteria bacterium CG08_land_8_20_14_0_20_45_16</name>
    <dbReference type="NCBI Taxonomy" id="2014293"/>
    <lineage>
        <taxon>Bacteria</taxon>
        <taxon>Bacillati</taxon>
        <taxon>Saganbacteria</taxon>
    </lineage>
</organism>
<feature type="chain" id="PRO_5013722455" description="Cohesin domain-containing protein" evidence="1">
    <location>
        <begin position="21"/>
        <end position="208"/>
    </location>
</feature>
<protein>
    <recommendedName>
        <fullName evidence="4">Cohesin domain-containing protein</fullName>
    </recommendedName>
</protein>
<dbReference type="Proteomes" id="UP000231343">
    <property type="component" value="Unassembled WGS sequence"/>
</dbReference>
<accession>A0A2H0Y1N8</accession>
<sequence length="208" mass="22260">MKKIFLVMVFVIAVSVVAYAWPSSKTITPPFNGSINFHTGVNACGRLDKATGHMALAVANPLLRLGGPYHPASQGYGVWVDFTSGTPITASIGQWVRAIVKVEIPPESIVTNSFATAFVYVAIRNTVSGDVLSSNRFPLFSSGRLETRELVVTTDSMIKPQNCRVDVKMELRATKGGIGAVGNGFKLNSISVIAGDASPFIPVRQFAE</sequence>
<dbReference type="EMBL" id="PEYM01000007">
    <property type="protein sequence ID" value="PIS31609.1"/>
    <property type="molecule type" value="Genomic_DNA"/>
</dbReference>
<feature type="signal peptide" evidence="1">
    <location>
        <begin position="1"/>
        <end position="20"/>
    </location>
</feature>
<proteinExistence type="predicted"/>
<gene>
    <name evidence="2" type="ORF">COT42_00645</name>
</gene>
<evidence type="ECO:0008006" key="4">
    <source>
        <dbReference type="Google" id="ProtNLM"/>
    </source>
</evidence>
<comment type="caution">
    <text evidence="2">The sequence shown here is derived from an EMBL/GenBank/DDBJ whole genome shotgun (WGS) entry which is preliminary data.</text>
</comment>